<organism evidence="2 3">
    <name type="scientific">Colwellia psychrerythraea (strain 34H / ATCC BAA-681)</name>
    <name type="common">Vibrio psychroerythus</name>
    <dbReference type="NCBI Taxonomy" id="167879"/>
    <lineage>
        <taxon>Bacteria</taxon>
        <taxon>Pseudomonadati</taxon>
        <taxon>Pseudomonadota</taxon>
        <taxon>Gammaproteobacteria</taxon>
        <taxon>Alteromonadales</taxon>
        <taxon>Colwelliaceae</taxon>
        <taxon>Colwellia</taxon>
    </lineage>
</organism>
<dbReference type="Pfam" id="PF14087">
    <property type="entry name" value="DUF4267"/>
    <property type="match status" value="1"/>
</dbReference>
<keyword evidence="1" id="KW-0812">Transmembrane</keyword>
<gene>
    <name evidence="2" type="ordered locus">CPS_2753</name>
</gene>
<evidence type="ECO:0000313" key="2">
    <source>
        <dbReference type="EMBL" id="AAZ28313.1"/>
    </source>
</evidence>
<evidence type="ECO:0000256" key="1">
    <source>
        <dbReference type="SAM" id="Phobius"/>
    </source>
</evidence>
<dbReference type="HOGENOM" id="CLU_1640879_0_0_6"/>
<dbReference type="Proteomes" id="UP000000547">
    <property type="component" value="Chromosome"/>
</dbReference>
<dbReference type="EMBL" id="CP000083">
    <property type="protein sequence ID" value="AAZ28313.1"/>
    <property type="molecule type" value="Genomic_DNA"/>
</dbReference>
<feature type="transmembrane region" description="Helical" evidence="1">
    <location>
        <begin position="80"/>
        <end position="100"/>
    </location>
</feature>
<feature type="transmembrane region" description="Helical" evidence="1">
    <location>
        <begin position="39"/>
        <end position="60"/>
    </location>
</feature>
<sequence>MLFMVRVLLIRIHNKLLGFSIIQVNMDIMTNKSTKLEKVGFVLVALIVLLQGFYGTFAFIDPTIFSAIRGTELFSSMDADWVKIYGSRTIFITLIFGYLLYTRNYIVLMWGALFAVVMPITDGLLAYEAQAPLKVVAKHVVTIVYLLIIFFVLKKVIAQKA</sequence>
<dbReference type="AlphaFoldDB" id="Q480Q4"/>
<reference evidence="2" key="1">
    <citation type="journal article" date="2005" name="Proc. Natl. Acad. Sci. U.S.A.">
        <title>The psychrophilic lifestyle as revealed by the genome sequence of Colwellia psychrerythraea 34H through genomic and proteomic analyses.</title>
        <authorList>
            <person name="Methe B.A."/>
            <person name="Nelson K.E."/>
            <person name="Deming J.W."/>
            <person name="Momen B."/>
            <person name="Melamud E."/>
            <person name="Zhang X."/>
            <person name="Moult J."/>
            <person name="Madupu R."/>
            <person name="Nelson W.C."/>
            <person name="Dodson R.J."/>
            <person name="Brinkac L.M."/>
            <person name="Daugherty S.C."/>
            <person name="Durkin A.S."/>
            <person name="DeBoy R.T."/>
            <person name="Kolonay J.F."/>
            <person name="Sullivan S.A."/>
            <person name="Zhou L."/>
            <person name="Davidsen T.M."/>
            <person name="Wu M."/>
            <person name="Huston A.L."/>
            <person name="Lewis M."/>
            <person name="Weaver B."/>
            <person name="Weidman J.F."/>
            <person name="Khouri H."/>
            <person name="Utterback T.R."/>
            <person name="Feldblyum T.V."/>
            <person name="Fraser C.M."/>
        </authorList>
    </citation>
    <scope>NUCLEOTIDE SEQUENCE [LARGE SCALE GENOMIC DNA]</scope>
    <source>
        <strain evidence="2">34H</strain>
    </source>
</reference>
<keyword evidence="1" id="KW-0472">Membrane</keyword>
<name>Q480Q4_COLP3</name>
<feature type="transmembrane region" description="Helical" evidence="1">
    <location>
        <begin position="133"/>
        <end position="153"/>
    </location>
</feature>
<proteinExistence type="predicted"/>
<evidence type="ECO:0008006" key="4">
    <source>
        <dbReference type="Google" id="ProtNLM"/>
    </source>
</evidence>
<dbReference type="KEGG" id="cps:CPS_2753"/>
<dbReference type="InterPro" id="IPR025363">
    <property type="entry name" value="DUF4267"/>
</dbReference>
<evidence type="ECO:0000313" key="3">
    <source>
        <dbReference type="Proteomes" id="UP000000547"/>
    </source>
</evidence>
<feature type="transmembrane region" description="Helical" evidence="1">
    <location>
        <begin position="107"/>
        <end position="127"/>
    </location>
</feature>
<accession>Q480Q4</accession>
<protein>
    <recommendedName>
        <fullName evidence="4">DUF4267 domain-containing protein</fullName>
    </recommendedName>
</protein>
<keyword evidence="1" id="KW-1133">Transmembrane helix</keyword>